<keyword evidence="3 10" id="KW-0732">Signal</keyword>
<dbReference type="GO" id="GO:0016020">
    <property type="term" value="C:membrane"/>
    <property type="evidence" value="ECO:0007669"/>
    <property type="project" value="TreeGrafter"/>
</dbReference>
<evidence type="ECO:0000256" key="9">
    <source>
        <dbReference type="PIRSR" id="PIRSR001093-2"/>
    </source>
</evidence>
<evidence type="ECO:0000256" key="4">
    <source>
        <dbReference type="ARBA" id="ARBA00022801"/>
    </source>
</evidence>
<name>A0A7M7JSE7_VARDE</name>
<feature type="signal peptide" evidence="10">
    <location>
        <begin position="1"/>
        <end position="29"/>
    </location>
</feature>
<dbReference type="SUPFAM" id="SSF55545">
    <property type="entry name" value="beta-N-acetylhexosaminidase-like domain"/>
    <property type="match status" value="1"/>
</dbReference>
<protein>
    <recommendedName>
        <fullName evidence="7">Beta-hexosaminidase</fullName>
        <ecNumber evidence="7">3.2.1.52</ecNumber>
    </recommendedName>
</protein>
<dbReference type="EnsemblMetazoa" id="XM_022799252">
    <property type="protein sequence ID" value="XP_022654987"/>
    <property type="gene ID" value="LOC111247822"/>
</dbReference>
<proteinExistence type="inferred from homology"/>
<evidence type="ECO:0000256" key="5">
    <source>
        <dbReference type="ARBA" id="ARBA00023180"/>
    </source>
</evidence>
<dbReference type="Gene3D" id="3.20.20.80">
    <property type="entry name" value="Glycosidases"/>
    <property type="match status" value="1"/>
</dbReference>
<feature type="disulfide bond" evidence="9">
    <location>
        <begin position="528"/>
        <end position="545"/>
    </location>
</feature>
<feature type="domain" description="Glycoside hydrolase family 20 catalytic" evidence="11">
    <location>
        <begin position="187"/>
        <end position="510"/>
    </location>
</feature>
<dbReference type="OrthoDB" id="428480at2759"/>
<dbReference type="GO" id="GO:0030203">
    <property type="term" value="P:glycosaminoglycan metabolic process"/>
    <property type="evidence" value="ECO:0007669"/>
    <property type="project" value="TreeGrafter"/>
</dbReference>
<dbReference type="InterPro" id="IPR029019">
    <property type="entry name" value="HEX_eukaryotic_N"/>
</dbReference>
<reference evidence="13" key="1">
    <citation type="submission" date="2021-01" db="UniProtKB">
        <authorList>
            <consortium name="EnsemblMetazoa"/>
        </authorList>
    </citation>
    <scope>IDENTIFICATION</scope>
</reference>
<comment type="catalytic activity">
    <reaction evidence="1 7">
        <text>Hydrolysis of terminal non-reducing N-acetyl-D-hexosamine residues in N-acetyl-beta-D-hexosaminides.</text>
        <dbReference type="EC" id="3.2.1.52"/>
    </reaction>
</comment>
<evidence type="ECO:0000256" key="1">
    <source>
        <dbReference type="ARBA" id="ARBA00001231"/>
    </source>
</evidence>
<evidence type="ECO:0000259" key="11">
    <source>
        <dbReference type="Pfam" id="PF00728"/>
    </source>
</evidence>
<sequence>MGVSNRLSSTSACVVLVVLAFGSFGPCNAHITYMEPRNPLKGSPPPPGSPWPMPQSYAASPNLYELRPDSFHFNSNIDDCDIISKAFVRYRKLIFIQESVPSPSCHPRLRSLNVDLTEKADCTYPQHGMDESYALTIDSKLRQATLRSNSPWGVLRGLETFSQLVYIDENTNHYFINESSVWDWPRFGFRGIHLDTARHFLPMKTLKRNLEAMSYNKFNVFHWHIVDDQSWPYQMKVFPNLTNSAYHPKLIYSQENVQEIIEFARERGIRVIPEVDTPGHSQALGKVFPDILTACYNPNGREGSRYPHFSAHEILDPTQDNTYNVVKKILQEVNATFPDNYMHLGMDEVYYDCWQSNPEIGKFMKAHNMTSASRLEQFYVKRTLDNVKAFGAKYMIWQDPLDNNVRPAPDTIIEVWRSTNGTWRRNLEQAVRHGYQVVLSAPWYLNYIQYGADWVKYYTVNPTDFKATDEEKKLVIGGEACMWGEFVDATNVISRYWPRASSVAERLWSASYVNDPEEAKWRLDEQRCRMIRRGIPAEPIMNGYCGSYDWDM</sequence>
<dbReference type="CDD" id="cd06562">
    <property type="entry name" value="GH20_HexA_HexB-like"/>
    <property type="match status" value="1"/>
</dbReference>
<dbReference type="InterPro" id="IPR029018">
    <property type="entry name" value="Hex-like_dom2"/>
</dbReference>
<dbReference type="Proteomes" id="UP000594260">
    <property type="component" value="Unplaced"/>
</dbReference>
<dbReference type="FunFam" id="3.20.20.80:FF:000063">
    <property type="entry name" value="Beta-hexosaminidase"/>
    <property type="match status" value="1"/>
</dbReference>
<dbReference type="InterPro" id="IPR017853">
    <property type="entry name" value="GH"/>
</dbReference>
<dbReference type="InParanoid" id="A0A7M7JSE7"/>
<keyword evidence="5" id="KW-0325">Glycoprotein</keyword>
<evidence type="ECO:0000256" key="3">
    <source>
        <dbReference type="ARBA" id="ARBA00022729"/>
    </source>
</evidence>
<dbReference type="PRINTS" id="PR00738">
    <property type="entry name" value="GLHYDRLASE20"/>
</dbReference>
<accession>A0A7M7JSE7</accession>
<feature type="chain" id="PRO_5029493832" description="Beta-hexosaminidase" evidence="10">
    <location>
        <begin position="30"/>
        <end position="552"/>
    </location>
</feature>
<comment type="similarity">
    <text evidence="2 7">Belongs to the glycosyl hydrolase 20 family.</text>
</comment>
<dbReference type="AlphaFoldDB" id="A0A7M7JSE7"/>
<dbReference type="SUPFAM" id="SSF51445">
    <property type="entry name" value="(Trans)glycosidases"/>
    <property type="match status" value="1"/>
</dbReference>
<dbReference type="InterPro" id="IPR015883">
    <property type="entry name" value="Glyco_hydro_20_cat"/>
</dbReference>
<evidence type="ECO:0000256" key="6">
    <source>
        <dbReference type="ARBA" id="ARBA00023295"/>
    </source>
</evidence>
<evidence type="ECO:0000313" key="13">
    <source>
        <dbReference type="EnsemblMetazoa" id="XP_022654987"/>
    </source>
</evidence>
<dbReference type="GO" id="GO:0004563">
    <property type="term" value="F:beta-N-acetylhexosaminidase activity"/>
    <property type="evidence" value="ECO:0007669"/>
    <property type="project" value="UniProtKB-EC"/>
</dbReference>
<dbReference type="InterPro" id="IPR025705">
    <property type="entry name" value="Beta_hexosaminidase_sua/sub"/>
</dbReference>
<keyword evidence="14" id="KW-1185">Reference proteome</keyword>
<feature type="disulfide bond" evidence="9">
    <location>
        <begin position="295"/>
        <end position="353"/>
    </location>
</feature>
<evidence type="ECO:0000256" key="8">
    <source>
        <dbReference type="PIRSR" id="PIRSR001093-1"/>
    </source>
</evidence>
<evidence type="ECO:0000313" key="14">
    <source>
        <dbReference type="Proteomes" id="UP000594260"/>
    </source>
</evidence>
<dbReference type="PANTHER" id="PTHR22600">
    <property type="entry name" value="BETA-HEXOSAMINIDASE"/>
    <property type="match status" value="1"/>
</dbReference>
<evidence type="ECO:0000256" key="7">
    <source>
        <dbReference type="PIRNR" id="PIRNR001093"/>
    </source>
</evidence>
<dbReference type="PIRSF" id="PIRSF001093">
    <property type="entry name" value="B-hxosamndse_ab_euk"/>
    <property type="match status" value="1"/>
</dbReference>
<dbReference type="GO" id="GO:0005764">
    <property type="term" value="C:lysosome"/>
    <property type="evidence" value="ECO:0007669"/>
    <property type="project" value="TreeGrafter"/>
</dbReference>
<evidence type="ECO:0000256" key="10">
    <source>
        <dbReference type="SAM" id="SignalP"/>
    </source>
</evidence>
<dbReference type="FunCoup" id="A0A7M7JSE7">
    <property type="interactions" value="1420"/>
</dbReference>
<dbReference type="KEGG" id="vde:111247822"/>
<evidence type="ECO:0000259" key="12">
    <source>
        <dbReference type="Pfam" id="PF14845"/>
    </source>
</evidence>
<organism evidence="13 14">
    <name type="scientific">Varroa destructor</name>
    <name type="common">Honeybee mite</name>
    <dbReference type="NCBI Taxonomy" id="109461"/>
    <lineage>
        <taxon>Eukaryota</taxon>
        <taxon>Metazoa</taxon>
        <taxon>Ecdysozoa</taxon>
        <taxon>Arthropoda</taxon>
        <taxon>Chelicerata</taxon>
        <taxon>Arachnida</taxon>
        <taxon>Acari</taxon>
        <taxon>Parasitiformes</taxon>
        <taxon>Mesostigmata</taxon>
        <taxon>Gamasina</taxon>
        <taxon>Dermanyssoidea</taxon>
        <taxon>Varroidae</taxon>
        <taxon>Varroa</taxon>
    </lineage>
</organism>
<feature type="active site" description="Proton donor" evidence="8">
    <location>
        <position position="348"/>
    </location>
</feature>
<dbReference type="Pfam" id="PF14845">
    <property type="entry name" value="Glycohydro_20b2"/>
    <property type="match status" value="1"/>
</dbReference>
<keyword evidence="9" id="KW-1015">Disulfide bond</keyword>
<dbReference type="OMA" id="EVYYDCW"/>
<feature type="domain" description="Beta-hexosaminidase eukaryotic type N-terminal" evidence="12">
    <location>
        <begin position="50"/>
        <end position="164"/>
    </location>
</feature>
<dbReference type="RefSeq" id="XP_022654987.1">
    <property type="nucleotide sequence ID" value="XM_022799252.1"/>
</dbReference>
<keyword evidence="6 7" id="KW-0326">Glycosidase</keyword>
<dbReference type="GO" id="GO:0006689">
    <property type="term" value="P:ganglioside catabolic process"/>
    <property type="evidence" value="ECO:0007669"/>
    <property type="project" value="TreeGrafter"/>
</dbReference>
<dbReference type="PANTHER" id="PTHR22600:SF21">
    <property type="entry name" value="BETA-HEXOSAMINIDASE A"/>
    <property type="match status" value="1"/>
</dbReference>
<dbReference type="GeneID" id="111247822"/>
<dbReference type="GO" id="GO:0005975">
    <property type="term" value="P:carbohydrate metabolic process"/>
    <property type="evidence" value="ECO:0007669"/>
    <property type="project" value="InterPro"/>
</dbReference>
<dbReference type="EC" id="3.2.1.52" evidence="7"/>
<dbReference type="Gene3D" id="3.30.379.10">
    <property type="entry name" value="Chitobiase/beta-hexosaminidase domain 2-like"/>
    <property type="match status" value="1"/>
</dbReference>
<keyword evidence="4 7" id="KW-0378">Hydrolase</keyword>
<evidence type="ECO:0000256" key="2">
    <source>
        <dbReference type="ARBA" id="ARBA00006285"/>
    </source>
</evidence>
<dbReference type="Pfam" id="PF00728">
    <property type="entry name" value="Glyco_hydro_20"/>
    <property type="match status" value="1"/>
</dbReference>
<feature type="disulfide bond" evidence="9">
    <location>
        <begin position="80"/>
        <end position="122"/>
    </location>
</feature>